<proteinExistence type="predicted"/>
<gene>
    <name evidence="1" type="ORF">GCM10010218_38030</name>
</gene>
<dbReference type="RefSeq" id="WP_190130828.1">
    <property type="nucleotide sequence ID" value="NZ_BNBD01000007.1"/>
</dbReference>
<dbReference type="Proteomes" id="UP000638313">
    <property type="component" value="Unassembled WGS sequence"/>
</dbReference>
<reference evidence="1" key="1">
    <citation type="journal article" date="2014" name="Int. J. Syst. Evol. Microbiol.">
        <title>Complete genome sequence of Corynebacterium casei LMG S-19264T (=DSM 44701T), isolated from a smear-ripened cheese.</title>
        <authorList>
            <consortium name="US DOE Joint Genome Institute (JGI-PGF)"/>
            <person name="Walter F."/>
            <person name="Albersmeier A."/>
            <person name="Kalinowski J."/>
            <person name="Ruckert C."/>
        </authorList>
    </citation>
    <scope>NUCLEOTIDE SEQUENCE</scope>
    <source>
        <strain evidence="1">JCM 4059</strain>
    </source>
</reference>
<evidence type="ECO:0000313" key="2">
    <source>
        <dbReference type="Proteomes" id="UP000638313"/>
    </source>
</evidence>
<accession>A0A919EE18</accession>
<dbReference type="AlphaFoldDB" id="A0A919EE18"/>
<organism evidence="1 2">
    <name type="scientific">Streptomyces mashuensis</name>
    <dbReference type="NCBI Taxonomy" id="33904"/>
    <lineage>
        <taxon>Bacteria</taxon>
        <taxon>Bacillati</taxon>
        <taxon>Actinomycetota</taxon>
        <taxon>Actinomycetes</taxon>
        <taxon>Kitasatosporales</taxon>
        <taxon>Streptomycetaceae</taxon>
        <taxon>Streptomyces</taxon>
    </lineage>
</organism>
<protein>
    <submittedName>
        <fullName evidence="1">Uncharacterized protein</fullName>
    </submittedName>
</protein>
<keyword evidence="2" id="KW-1185">Reference proteome</keyword>
<name>A0A919EE18_9ACTN</name>
<reference evidence="1" key="2">
    <citation type="submission" date="2020-09" db="EMBL/GenBank/DDBJ databases">
        <authorList>
            <person name="Sun Q."/>
            <person name="Ohkuma M."/>
        </authorList>
    </citation>
    <scope>NUCLEOTIDE SEQUENCE</scope>
    <source>
        <strain evidence="1">JCM 4059</strain>
    </source>
</reference>
<comment type="caution">
    <text evidence="1">The sequence shown here is derived from an EMBL/GenBank/DDBJ whole genome shotgun (WGS) entry which is preliminary data.</text>
</comment>
<evidence type="ECO:0000313" key="1">
    <source>
        <dbReference type="EMBL" id="GHF52968.1"/>
    </source>
</evidence>
<sequence length="308" mass="32854">MADTGYDLAVGFTPKALNSGLGKLHQQHGAIFKGRERRAFMTVTYTLEWNVAEAPRLVLGPLPEGRWKDAYKAKGAPESPPATGVFLLDLPKAGFKATPDDKSLRSLQGEGQVQAICQAFVENKTLTIRPLALWFASPPTDPSDVRAVKGLVVPKILSIAGGLLTGLRIPTQELFGRKITLEPALVDVSGTHLVLAATGDVKALAPDSLAGTKWPDRPVFALGSRTFLQKLLRAGVDQYRGKDIFNKNFGNDIANVTVKVVLKFVEDLTLDPADPTRGTGAVGLDFSADLKVGPENGPCSFIKAGSGL</sequence>
<dbReference type="EMBL" id="BNBD01000007">
    <property type="protein sequence ID" value="GHF52968.1"/>
    <property type="molecule type" value="Genomic_DNA"/>
</dbReference>